<dbReference type="AlphaFoldDB" id="A0A6I6R0V8"/>
<evidence type="ECO:0000313" key="1">
    <source>
        <dbReference type="EMBL" id="QHB63019.1"/>
    </source>
</evidence>
<accession>A0A6I6R0V8</accession>
<name>A0A6I6R0V8_BIFAD</name>
<sequence>MRRFNPGNFYCGTTAEWTSCPRPVRHPDHMSGSGSDYWYGESGVVRYSDHWGSEVASCDWYLDGVARCSFDDHYGTEETE</sequence>
<organism evidence="1 2">
    <name type="scientific">Bifidobacterium adolescentis</name>
    <dbReference type="NCBI Taxonomy" id="1680"/>
    <lineage>
        <taxon>Bacteria</taxon>
        <taxon>Bacillati</taxon>
        <taxon>Actinomycetota</taxon>
        <taxon>Actinomycetes</taxon>
        <taxon>Bifidobacteriales</taxon>
        <taxon>Bifidobacteriaceae</taxon>
        <taxon>Bifidobacterium</taxon>
    </lineage>
</organism>
<protein>
    <submittedName>
        <fullName evidence="1">Uncharacterized protein</fullName>
    </submittedName>
</protein>
<dbReference type="RefSeq" id="WP_117800995.1">
    <property type="nucleotide sequence ID" value="NZ_CP047129.1"/>
</dbReference>
<proteinExistence type="predicted"/>
<dbReference type="EMBL" id="CP047129">
    <property type="protein sequence ID" value="QHB63019.1"/>
    <property type="molecule type" value="Genomic_DNA"/>
</dbReference>
<gene>
    <name evidence="1" type="ORF">F3K97_06995</name>
</gene>
<dbReference type="Proteomes" id="UP000464884">
    <property type="component" value="Chromosome"/>
</dbReference>
<evidence type="ECO:0000313" key="2">
    <source>
        <dbReference type="Proteomes" id="UP000464884"/>
    </source>
</evidence>
<reference evidence="1 2" key="1">
    <citation type="submission" date="2019-12" db="EMBL/GenBank/DDBJ databases">
        <title>Draft Genome Sequence of Bifidobacterium adolescentis ZJ2.</title>
        <authorList>
            <person name="Jin Z."/>
        </authorList>
    </citation>
    <scope>NUCLEOTIDE SEQUENCE [LARGE SCALE GENOMIC DNA]</scope>
    <source>
        <strain evidence="1 2">ZJ2</strain>
    </source>
</reference>